<keyword evidence="3" id="KW-1185">Reference proteome</keyword>
<evidence type="ECO:0000313" key="2">
    <source>
        <dbReference type="EMBL" id="GAA3599312.1"/>
    </source>
</evidence>
<gene>
    <name evidence="2" type="ORF">GCM10022223_13450</name>
</gene>
<dbReference type="EMBL" id="BAAAZO010000002">
    <property type="protein sequence ID" value="GAA3599312.1"/>
    <property type="molecule type" value="Genomic_DNA"/>
</dbReference>
<comment type="caution">
    <text evidence="2">The sequence shown here is derived from an EMBL/GenBank/DDBJ whole genome shotgun (WGS) entry which is preliminary data.</text>
</comment>
<evidence type="ECO:0000313" key="3">
    <source>
        <dbReference type="Proteomes" id="UP001501074"/>
    </source>
</evidence>
<protein>
    <submittedName>
        <fullName evidence="2">Uncharacterized protein</fullName>
    </submittedName>
</protein>
<accession>A0ABP6Z9C9</accession>
<dbReference type="Proteomes" id="UP001501074">
    <property type="component" value="Unassembled WGS sequence"/>
</dbReference>
<proteinExistence type="predicted"/>
<evidence type="ECO:0000256" key="1">
    <source>
        <dbReference type="SAM" id="MobiDB-lite"/>
    </source>
</evidence>
<organism evidence="2 3">
    <name type="scientific">Kineosporia mesophila</name>
    <dbReference type="NCBI Taxonomy" id="566012"/>
    <lineage>
        <taxon>Bacteria</taxon>
        <taxon>Bacillati</taxon>
        <taxon>Actinomycetota</taxon>
        <taxon>Actinomycetes</taxon>
        <taxon>Kineosporiales</taxon>
        <taxon>Kineosporiaceae</taxon>
        <taxon>Kineosporia</taxon>
    </lineage>
</organism>
<feature type="region of interest" description="Disordered" evidence="1">
    <location>
        <begin position="1"/>
        <end position="20"/>
    </location>
</feature>
<sequence>MTSPPEAAEPDPEPHAARAPMTAAVVTIPKSRPGRTAFLTPLTADILNSLVEIPLCAAFRDSNKES</sequence>
<name>A0ABP6Z9C9_9ACTN</name>
<reference evidence="3" key="1">
    <citation type="journal article" date="2019" name="Int. J. Syst. Evol. Microbiol.">
        <title>The Global Catalogue of Microorganisms (GCM) 10K type strain sequencing project: providing services to taxonomists for standard genome sequencing and annotation.</title>
        <authorList>
            <consortium name="The Broad Institute Genomics Platform"/>
            <consortium name="The Broad Institute Genome Sequencing Center for Infectious Disease"/>
            <person name="Wu L."/>
            <person name="Ma J."/>
        </authorList>
    </citation>
    <scope>NUCLEOTIDE SEQUENCE [LARGE SCALE GENOMIC DNA]</scope>
    <source>
        <strain evidence="3">JCM 16902</strain>
    </source>
</reference>